<dbReference type="AlphaFoldDB" id="A0A5C6ZD37"/>
<sequence>MSFYFFTEPLKLTNQTEYQSFGAIDENNYRLGNMFSISSDAKAFAITDGLILVQQIGTTDRYNIILKPSVEPDLNLPKISYIIYKGIKKSSLISGDKVAAPINNDLTKFIHASAEQWYAADGVPVPDTEPAASTSLGLEYSASNPDTEFTTEDPDELDKVFYSSDSLTLPFAFASNYIGDFDSSGDIGLTIIFEKIGYRPTFKIARELDSIMTFDPLSGSPTQAESFALKDKKEVVLSYIDSSAFFGAFNGLGLKVFNGTGFTNKNGDALFNDVISKHFNKNSIYLDIRNESNDSFNYLENYGDTIKLSLDNSTTFIPLDYTRNNKWPILLINDTAPDSEFSENNTNKIIKVNLPRGDNEIPLVYYKRAFKNDLGLVLPDGKKQFLTPAIEDEETSFEEIIPYVTNGSANSNYFQLRYIRRVRNNENPINNFPTKGFSIFQNGYLDGLFPIFDMAIPFEQDSGKSYSKIYYDVKFIDKANINGNQFTANLGIGKDSVYTTFISYPSNYNLNIRQNNDDKIPLSGFEGPVSSLFLLELNNQIQSIKIVKSEFKINGSVQEYIRFENQTTFSDTETENYTFEDVSILALTNQEFQDLEQLKNQEFPVDYKVNLGVTNIEVGTDDEGKAYTKFEYVLRGLKEDGSGNIVRHSASPSPAMVVYTDEKVLGSEYVRNYEEAIGYDNFQDAAAGLRYEDFFINKQPGIKRVVDDFINELYNSESSSTLFFDAIKSLVSITGKTLWNTAVNSVQANLNSPDDRPLYWARLKIAVFIKQHPLFKGDIDVNSRVIEDSDLSQIISLFEETSRNYTGVNFSSAGTAKKILVVGFDPFFLDENNPVLSGSSNILHSNPSGISVLSMNSINTANGIGYIQSMIVPVRYTDFDSDLNPSMGEGKGIIENYIGKLLNNVDMIITLSRDGAPSDYNIDKYATQNRVGNVPCNLNFVREPDSDSITDTSKWIESNLPNELVLSPEVEFDFTYVDSTGITKDGSVDEPDPNEKMTRGSGGSYLSNEIFYRVARLREMISIDKPKTGHFHVSKFQEANEDLIFSRAKALVDIVKKAIDDGATGL</sequence>
<dbReference type="EMBL" id="VORO01000020">
    <property type="protein sequence ID" value="TXD87767.1"/>
    <property type="molecule type" value="Genomic_DNA"/>
</dbReference>
<organism evidence="1 2">
    <name type="scientific">Subsaximicrobium wynnwilliamsii</name>
    <dbReference type="NCBI Taxonomy" id="291179"/>
    <lineage>
        <taxon>Bacteria</taxon>
        <taxon>Pseudomonadati</taxon>
        <taxon>Bacteroidota</taxon>
        <taxon>Flavobacteriia</taxon>
        <taxon>Flavobacteriales</taxon>
        <taxon>Flavobacteriaceae</taxon>
        <taxon>Subsaximicrobium</taxon>
    </lineage>
</organism>
<dbReference type="Gene3D" id="3.40.630.20">
    <property type="entry name" value="Peptidase C15, pyroglutamyl peptidase I-like"/>
    <property type="match status" value="1"/>
</dbReference>
<name>A0A5C6ZD37_9FLAO</name>
<proteinExistence type="predicted"/>
<dbReference type="SUPFAM" id="SSF53182">
    <property type="entry name" value="Pyrrolidone carboxyl peptidase (pyroglutamate aminopeptidase)"/>
    <property type="match status" value="1"/>
</dbReference>
<accession>A0A5C6ZD37</accession>
<gene>
    <name evidence="1" type="ORF">ESY86_15765</name>
</gene>
<keyword evidence="2" id="KW-1185">Reference proteome</keyword>
<dbReference type="RefSeq" id="WP_147087550.1">
    <property type="nucleotide sequence ID" value="NZ_VORM01000020.1"/>
</dbReference>
<evidence type="ECO:0000313" key="2">
    <source>
        <dbReference type="Proteomes" id="UP000321578"/>
    </source>
</evidence>
<protein>
    <submittedName>
        <fullName evidence="1">Uncharacterized protein</fullName>
    </submittedName>
</protein>
<evidence type="ECO:0000313" key="1">
    <source>
        <dbReference type="EMBL" id="TXD87767.1"/>
    </source>
</evidence>
<reference evidence="1 2" key="1">
    <citation type="submission" date="2019-08" db="EMBL/GenBank/DDBJ databases">
        <title>Genomes of Subsaximicrobium wynnwilliamsii strains.</title>
        <authorList>
            <person name="Bowman J.P."/>
        </authorList>
    </citation>
    <scope>NUCLEOTIDE SEQUENCE [LARGE SCALE GENOMIC DNA]</scope>
    <source>
        <strain evidence="1 2">2-80-2</strain>
    </source>
</reference>
<dbReference type="InterPro" id="IPR036440">
    <property type="entry name" value="Peptidase_C15-like_sf"/>
</dbReference>
<comment type="caution">
    <text evidence="1">The sequence shown here is derived from an EMBL/GenBank/DDBJ whole genome shotgun (WGS) entry which is preliminary data.</text>
</comment>
<dbReference type="Proteomes" id="UP000321578">
    <property type="component" value="Unassembled WGS sequence"/>
</dbReference>
<dbReference type="OrthoDB" id="4555199at2"/>